<dbReference type="PANTHER" id="PTHR43630">
    <property type="entry name" value="POLY-BETA-1,6-N-ACETYL-D-GLUCOSAMINE SYNTHASE"/>
    <property type="match status" value="1"/>
</dbReference>
<feature type="transmembrane region" description="Helical" evidence="4">
    <location>
        <begin position="372"/>
        <end position="392"/>
    </location>
</feature>
<dbReference type="GO" id="GO:0016757">
    <property type="term" value="F:glycosyltransferase activity"/>
    <property type="evidence" value="ECO:0007669"/>
    <property type="project" value="UniProtKB-KW"/>
</dbReference>
<evidence type="ECO:0000256" key="1">
    <source>
        <dbReference type="ARBA" id="ARBA00006739"/>
    </source>
</evidence>
<dbReference type="Gene3D" id="3.90.550.10">
    <property type="entry name" value="Spore Coat Polysaccharide Biosynthesis Protein SpsA, Chain A"/>
    <property type="match status" value="1"/>
</dbReference>
<sequence>MQRFQRFVGLLLVGLAALGAVLVGVSAAVVFRTPRVDEATSTTVGFWHLLYNTTAPSPVVILGATGLGLLLAAAVALVERRVSTRARRSEDAQRMPLAPKLVMAETRGVDAGPVTITVLIPAHDEAGCIAATIASLRSQSHPPERIIVVADNCSDETVPIARAAGVEVIETVGNTKKKAGGLNQVLTVVLPEQGDNDTVMIMDADTTLDQGFLAAAVRRLTDDRALMAVGGLFYGEDGAGLIGQFQRNEYTRYARDVSRRRGRVFVLTGTASIFRPRALRTVAAERGRAIPGLAGDVYDTLVLTEDNELTLAIKSLGGLMISPSQCTVVTEVMETWAALWAQRLRWQRGAVENLGDYGLRPSVMRYWAQQLGIGYGVIALVGYLLLILVMLLALDQWVWFPFWVGVGGLFMLERVVTVWRGGWRARVLALTLFPELAYSLVLNAVFVKGVLDIAFRRQASWKHVVQSAAPSTSGTPA</sequence>
<keyword evidence="3 5" id="KW-0808">Transferase</keyword>
<keyword evidence="4" id="KW-1133">Transmembrane helix</keyword>
<accession>A0A1H2A860</accession>
<evidence type="ECO:0000313" key="5">
    <source>
        <dbReference type="EMBL" id="SDT42057.1"/>
    </source>
</evidence>
<dbReference type="Proteomes" id="UP000199092">
    <property type="component" value="Chromosome I"/>
</dbReference>
<gene>
    <name evidence="5" type="ORF">SAMN04488543_4285</name>
</gene>
<organism evidence="5 6">
    <name type="scientific">Friedmanniella luteola</name>
    <dbReference type="NCBI Taxonomy" id="546871"/>
    <lineage>
        <taxon>Bacteria</taxon>
        <taxon>Bacillati</taxon>
        <taxon>Actinomycetota</taxon>
        <taxon>Actinomycetes</taxon>
        <taxon>Propionibacteriales</taxon>
        <taxon>Nocardioidaceae</taxon>
        <taxon>Friedmanniella</taxon>
    </lineage>
</organism>
<dbReference type="CDD" id="cd06423">
    <property type="entry name" value="CESA_like"/>
    <property type="match status" value="1"/>
</dbReference>
<evidence type="ECO:0000256" key="4">
    <source>
        <dbReference type="SAM" id="Phobius"/>
    </source>
</evidence>
<dbReference type="STRING" id="546871.SAMN04488543_4285"/>
<feature type="transmembrane region" description="Helical" evidence="4">
    <location>
        <begin position="59"/>
        <end position="78"/>
    </location>
</feature>
<keyword evidence="4" id="KW-0472">Membrane</keyword>
<comment type="similarity">
    <text evidence="1">Belongs to the glycosyltransferase 2 family.</text>
</comment>
<keyword evidence="6" id="KW-1185">Reference proteome</keyword>
<dbReference type="SUPFAM" id="SSF53448">
    <property type="entry name" value="Nucleotide-diphospho-sugar transferases"/>
    <property type="match status" value="1"/>
</dbReference>
<keyword evidence="4" id="KW-0812">Transmembrane</keyword>
<dbReference type="InterPro" id="IPR029044">
    <property type="entry name" value="Nucleotide-diphossugar_trans"/>
</dbReference>
<keyword evidence="2" id="KW-0328">Glycosyltransferase</keyword>
<evidence type="ECO:0000256" key="2">
    <source>
        <dbReference type="ARBA" id="ARBA00022676"/>
    </source>
</evidence>
<dbReference type="EMBL" id="LT629749">
    <property type="protein sequence ID" value="SDT42057.1"/>
    <property type="molecule type" value="Genomic_DNA"/>
</dbReference>
<dbReference type="Pfam" id="PF13641">
    <property type="entry name" value="Glyco_tranf_2_3"/>
    <property type="match status" value="1"/>
</dbReference>
<name>A0A1H2A860_9ACTN</name>
<protein>
    <submittedName>
        <fullName evidence="5">Glycosyltransferase, catalytic subunit of cellulose synthase and poly-beta-1,6-N-acetylglucosamine synthase</fullName>
    </submittedName>
</protein>
<dbReference type="RefSeq" id="WP_197677134.1">
    <property type="nucleotide sequence ID" value="NZ_LT629749.1"/>
</dbReference>
<feature type="transmembrane region" description="Helical" evidence="4">
    <location>
        <begin position="428"/>
        <end position="447"/>
    </location>
</feature>
<proteinExistence type="inferred from homology"/>
<evidence type="ECO:0000313" key="6">
    <source>
        <dbReference type="Proteomes" id="UP000199092"/>
    </source>
</evidence>
<evidence type="ECO:0000256" key="3">
    <source>
        <dbReference type="ARBA" id="ARBA00022679"/>
    </source>
</evidence>
<dbReference type="AlphaFoldDB" id="A0A1H2A860"/>
<feature type="transmembrane region" description="Helical" evidence="4">
    <location>
        <begin position="398"/>
        <end position="416"/>
    </location>
</feature>
<reference evidence="5 6" key="1">
    <citation type="submission" date="2016-10" db="EMBL/GenBank/DDBJ databases">
        <authorList>
            <person name="de Groot N.N."/>
        </authorList>
    </citation>
    <scope>NUCLEOTIDE SEQUENCE [LARGE SCALE GENOMIC DNA]</scope>
    <source>
        <strain evidence="5 6">DSM 21741</strain>
    </source>
</reference>
<dbReference type="PANTHER" id="PTHR43630:SF1">
    <property type="entry name" value="POLY-BETA-1,6-N-ACETYL-D-GLUCOSAMINE SYNTHASE"/>
    <property type="match status" value="1"/>
</dbReference>